<organism evidence="2">
    <name type="scientific">Triticum urartu</name>
    <name type="common">Red wild einkorn</name>
    <name type="synonym">Crithodium urartu</name>
    <dbReference type="NCBI Taxonomy" id="4572"/>
    <lineage>
        <taxon>Eukaryota</taxon>
        <taxon>Viridiplantae</taxon>
        <taxon>Streptophyta</taxon>
        <taxon>Embryophyta</taxon>
        <taxon>Tracheophyta</taxon>
        <taxon>Spermatophyta</taxon>
        <taxon>Magnoliopsida</taxon>
        <taxon>Liliopsida</taxon>
        <taxon>Poales</taxon>
        <taxon>Poaceae</taxon>
        <taxon>BOP clade</taxon>
        <taxon>Pooideae</taxon>
        <taxon>Triticodae</taxon>
        <taxon>Triticeae</taxon>
        <taxon>Triticinae</taxon>
        <taxon>Triticum</taxon>
    </lineage>
</organism>
<accession>M8AKE5</accession>
<evidence type="ECO:0000313" key="2">
    <source>
        <dbReference type="EMBL" id="EMS61284.1"/>
    </source>
</evidence>
<feature type="compositionally biased region" description="Polar residues" evidence="1">
    <location>
        <begin position="18"/>
        <end position="30"/>
    </location>
</feature>
<protein>
    <submittedName>
        <fullName evidence="2">Uncharacterized protein</fullName>
    </submittedName>
</protein>
<gene>
    <name evidence="2" type="ORF">TRIUR3_07204</name>
</gene>
<name>M8AKE5_TRIUA</name>
<dbReference type="AlphaFoldDB" id="M8AKE5"/>
<feature type="region of interest" description="Disordered" evidence="1">
    <location>
        <begin position="17"/>
        <end position="44"/>
    </location>
</feature>
<evidence type="ECO:0000256" key="1">
    <source>
        <dbReference type="SAM" id="MobiDB-lite"/>
    </source>
</evidence>
<proteinExistence type="predicted"/>
<dbReference type="EMBL" id="KD098081">
    <property type="protein sequence ID" value="EMS61284.1"/>
    <property type="molecule type" value="Genomic_DNA"/>
</dbReference>
<sequence length="54" mass="5742">MSFNPYSYTAATRLWEPSDSNSFSAHSTAAHSGAREPAGDSNSFSLYSLLPPCG</sequence>
<reference evidence="2" key="1">
    <citation type="journal article" date="2013" name="Nature">
        <title>Draft genome of the wheat A-genome progenitor Triticum urartu.</title>
        <authorList>
            <person name="Ling H.Q."/>
            <person name="Zhao S."/>
            <person name="Liu D."/>
            <person name="Wang J."/>
            <person name="Sun H."/>
            <person name="Zhang C."/>
            <person name="Fan H."/>
            <person name="Li D."/>
            <person name="Dong L."/>
            <person name="Tao Y."/>
            <person name="Gao C."/>
            <person name="Wu H."/>
            <person name="Li Y."/>
            <person name="Cui Y."/>
            <person name="Guo X."/>
            <person name="Zheng S."/>
            <person name="Wang B."/>
            <person name="Yu K."/>
            <person name="Liang Q."/>
            <person name="Yang W."/>
            <person name="Lou X."/>
            <person name="Chen J."/>
            <person name="Feng M."/>
            <person name="Jian J."/>
            <person name="Zhang X."/>
            <person name="Luo G."/>
            <person name="Jiang Y."/>
            <person name="Liu J."/>
            <person name="Wang Z."/>
            <person name="Sha Y."/>
            <person name="Zhang B."/>
            <person name="Wu H."/>
            <person name="Tang D."/>
            <person name="Shen Q."/>
            <person name="Xue P."/>
            <person name="Zou S."/>
            <person name="Wang X."/>
            <person name="Liu X."/>
            <person name="Wang F."/>
            <person name="Yang Y."/>
            <person name="An X."/>
            <person name="Dong Z."/>
            <person name="Zhang K."/>
            <person name="Zhang X."/>
            <person name="Luo M.C."/>
            <person name="Dvorak J."/>
            <person name="Tong Y."/>
            <person name="Wang J."/>
            <person name="Yang H."/>
            <person name="Li Z."/>
            <person name="Wang D."/>
            <person name="Zhang A."/>
            <person name="Wang J."/>
        </authorList>
    </citation>
    <scope>NUCLEOTIDE SEQUENCE</scope>
</reference>